<dbReference type="GO" id="GO:0061608">
    <property type="term" value="F:nuclear import signal receptor activity"/>
    <property type="evidence" value="ECO:0007669"/>
    <property type="project" value="TreeGrafter"/>
</dbReference>
<dbReference type="InterPro" id="IPR031318">
    <property type="entry name" value="OPI10"/>
</dbReference>
<dbReference type="PANTHER" id="PTHR12925">
    <property type="entry name" value="HIKESHI FAMILY MEMBER"/>
    <property type="match status" value="1"/>
</dbReference>
<dbReference type="OrthoDB" id="10248398at2759"/>
<proteinExistence type="predicted"/>
<dbReference type="GO" id="GO:0005634">
    <property type="term" value="C:nucleus"/>
    <property type="evidence" value="ECO:0007669"/>
    <property type="project" value="TreeGrafter"/>
</dbReference>
<comment type="caution">
    <text evidence="2">The sequence shown here is derived from an EMBL/GenBank/DDBJ whole genome shotgun (WGS) entry which is preliminary data.</text>
</comment>
<dbReference type="GO" id="GO:0005829">
    <property type="term" value="C:cytosol"/>
    <property type="evidence" value="ECO:0007669"/>
    <property type="project" value="TreeGrafter"/>
</dbReference>
<accession>A0A1R3IMA5</accession>
<name>A0A1R3IMA5_COCAP</name>
<reference evidence="2 3" key="1">
    <citation type="submission" date="2013-09" db="EMBL/GenBank/DDBJ databases">
        <title>Corchorus capsularis genome sequencing.</title>
        <authorList>
            <person name="Alam M."/>
            <person name="Haque M.S."/>
            <person name="Islam M.S."/>
            <person name="Emdad E.M."/>
            <person name="Islam M.M."/>
            <person name="Ahmed B."/>
            <person name="Halim A."/>
            <person name="Hossen Q.M.M."/>
            <person name="Hossain M.Z."/>
            <person name="Ahmed R."/>
            <person name="Khan M.M."/>
            <person name="Islam R."/>
            <person name="Rashid M.M."/>
            <person name="Khan S.A."/>
            <person name="Rahman M.S."/>
            <person name="Alam M."/>
        </authorList>
    </citation>
    <scope>NUCLEOTIDE SEQUENCE [LARGE SCALE GENOMIC DNA]</scope>
    <source>
        <strain evidence="3">cv. CVL-1</strain>
        <tissue evidence="2">Whole seedling</tissue>
    </source>
</reference>
<evidence type="ECO:0000259" key="1">
    <source>
        <dbReference type="Pfam" id="PF21057"/>
    </source>
</evidence>
<dbReference type="AlphaFoldDB" id="A0A1R3IMA5"/>
<protein>
    <recommendedName>
        <fullName evidence="1">Hikeshi-like C-terminal domain-containing protein</fullName>
    </recommendedName>
</protein>
<feature type="domain" description="Hikeshi-like C-terminal" evidence="1">
    <location>
        <begin position="126"/>
        <end position="178"/>
    </location>
</feature>
<gene>
    <name evidence="2" type="ORF">CCACVL1_11246</name>
</gene>
<dbReference type="STRING" id="210143.A0A1R3IMA5"/>
<dbReference type="GO" id="GO:0006606">
    <property type="term" value="P:protein import into nucleus"/>
    <property type="evidence" value="ECO:0007669"/>
    <property type="project" value="TreeGrafter"/>
</dbReference>
<dbReference type="Pfam" id="PF21057">
    <property type="entry name" value="Hikeshi-like_C"/>
    <property type="match status" value="1"/>
</dbReference>
<dbReference type="Gramene" id="OMO83718">
    <property type="protein sequence ID" value="OMO83718"/>
    <property type="gene ID" value="CCACVL1_11246"/>
</dbReference>
<dbReference type="EMBL" id="AWWV01009840">
    <property type="protein sequence ID" value="OMO83718.1"/>
    <property type="molecule type" value="Genomic_DNA"/>
</dbReference>
<organism evidence="2 3">
    <name type="scientific">Corchorus capsularis</name>
    <name type="common">Jute</name>
    <dbReference type="NCBI Taxonomy" id="210143"/>
    <lineage>
        <taxon>Eukaryota</taxon>
        <taxon>Viridiplantae</taxon>
        <taxon>Streptophyta</taxon>
        <taxon>Embryophyta</taxon>
        <taxon>Tracheophyta</taxon>
        <taxon>Spermatophyta</taxon>
        <taxon>Magnoliopsida</taxon>
        <taxon>eudicotyledons</taxon>
        <taxon>Gunneridae</taxon>
        <taxon>Pentapetalae</taxon>
        <taxon>rosids</taxon>
        <taxon>malvids</taxon>
        <taxon>Malvales</taxon>
        <taxon>Malvaceae</taxon>
        <taxon>Grewioideae</taxon>
        <taxon>Apeibeae</taxon>
        <taxon>Corchorus</taxon>
    </lineage>
</organism>
<evidence type="ECO:0000313" key="2">
    <source>
        <dbReference type="EMBL" id="OMO83718.1"/>
    </source>
</evidence>
<keyword evidence="3" id="KW-1185">Reference proteome</keyword>
<sequence length="182" mass="20528">MSLLLLLQLRKKKKPIKKNPQFLSQLSTQISPRSLSPSDSNAMRSPNKLTIFPKRSTLSFVYPSSTNYISTIYGCLVRRPPSAILSSLSVRVRRAVWVSFGKFQIGVSVEDLAALPSLDVAAEKKIERLALKVGENLFNFMLSFCGVDGSKLVVPMDILDRWFKQFQEKAKRDPEYLKGFAL</sequence>
<evidence type="ECO:0000313" key="3">
    <source>
        <dbReference type="Proteomes" id="UP000188268"/>
    </source>
</evidence>
<dbReference type="Proteomes" id="UP000188268">
    <property type="component" value="Unassembled WGS sequence"/>
</dbReference>
<dbReference type="PANTHER" id="PTHR12925:SF0">
    <property type="entry name" value="PROTEIN HIKESHI"/>
    <property type="match status" value="1"/>
</dbReference>
<dbReference type="InterPro" id="IPR048364">
    <property type="entry name" value="Hikeshi-like_C"/>
</dbReference>